<comment type="caution">
    <text evidence="3">The sequence shown here is derived from an EMBL/GenBank/DDBJ whole genome shotgun (WGS) entry which is preliminary data.</text>
</comment>
<protein>
    <submittedName>
        <fullName evidence="3">Uncharacterized protein</fullName>
    </submittedName>
</protein>
<evidence type="ECO:0000256" key="2">
    <source>
        <dbReference type="SAM" id="SignalP"/>
    </source>
</evidence>
<evidence type="ECO:0000313" key="3">
    <source>
        <dbReference type="EMBL" id="TGJ72327.1"/>
    </source>
</evidence>
<dbReference type="EMBL" id="SOZJ01000002">
    <property type="protein sequence ID" value="TGJ72327.1"/>
    <property type="molecule type" value="Genomic_DNA"/>
</dbReference>
<accession>A0A8H2E8C1</accession>
<dbReference type="AlphaFoldDB" id="A0A8H2E8C1"/>
<evidence type="ECO:0000256" key="1">
    <source>
        <dbReference type="SAM" id="MobiDB-lite"/>
    </source>
</evidence>
<feature type="signal peptide" evidence="2">
    <location>
        <begin position="1"/>
        <end position="30"/>
    </location>
</feature>
<name>A0A8H2E8C1_ORBOL</name>
<feature type="compositionally biased region" description="Polar residues" evidence="1">
    <location>
        <begin position="42"/>
        <end position="53"/>
    </location>
</feature>
<proteinExistence type="predicted"/>
<reference evidence="3 4" key="1">
    <citation type="submission" date="2019-03" db="EMBL/GenBank/DDBJ databases">
        <title>Nematode-trapping fungi genome.</title>
        <authorList>
            <person name="Vidal-Diez De Ulzurrun G."/>
        </authorList>
    </citation>
    <scope>NUCLEOTIDE SEQUENCE [LARGE SCALE GENOMIC DNA]</scope>
    <source>
        <strain evidence="3 4">TWF154</strain>
    </source>
</reference>
<feature type="region of interest" description="Disordered" evidence="1">
    <location>
        <begin position="42"/>
        <end position="79"/>
    </location>
</feature>
<gene>
    <name evidence="3" type="ORF">EYR41_004228</name>
</gene>
<organism evidence="3 4">
    <name type="scientific">Orbilia oligospora</name>
    <name type="common">Nematode-trapping fungus</name>
    <name type="synonym">Arthrobotrys oligospora</name>
    <dbReference type="NCBI Taxonomy" id="2813651"/>
    <lineage>
        <taxon>Eukaryota</taxon>
        <taxon>Fungi</taxon>
        <taxon>Dikarya</taxon>
        <taxon>Ascomycota</taxon>
        <taxon>Pezizomycotina</taxon>
        <taxon>Orbiliomycetes</taxon>
        <taxon>Orbiliales</taxon>
        <taxon>Orbiliaceae</taxon>
        <taxon>Orbilia</taxon>
    </lineage>
</organism>
<sequence>MLISCMLRARKPRYGYFIFLILLFAHGGPATYIPTTAQNSTNSTLEATGTQPKTDVPVTTGPPSDSGRTDLGTTTPPSSSILNLTVAIGTPNSLDSNEGLKLSDEGDQKRVRPGEMLQAQFRVSCNSATQVFHMPPDPATYPRFLETRRGEYLPTLASRPNYQQQVASESRSRAAVLLSIRRVLSGRCLLCNCDQVTGQLVANPRPRVPGSRVPPTGCPSDNQTPEMCMSWYNCHCQTMVFEFGAGAASAPRPMNGPELIQNLVDPMGMGDTVPVPSAAGRTDPFQHLLNAVNMAIEADNLDGLTGSRGPPLYGPEEPDYKYGGPSRGPYDGPGKGGFFGGGYNPYGGGGTGSGSGLGLKKKTAQLVLTNPGLLSVTSAFIYAINNFPNVPAYFLKWD</sequence>
<dbReference type="Proteomes" id="UP000297595">
    <property type="component" value="Unassembled WGS sequence"/>
</dbReference>
<feature type="chain" id="PRO_5034059219" evidence="2">
    <location>
        <begin position="31"/>
        <end position="398"/>
    </location>
</feature>
<keyword evidence="2" id="KW-0732">Signal</keyword>
<evidence type="ECO:0000313" key="4">
    <source>
        <dbReference type="Proteomes" id="UP000297595"/>
    </source>
</evidence>